<dbReference type="Gene3D" id="3.40.50.1220">
    <property type="entry name" value="TPP-binding domain"/>
    <property type="match status" value="1"/>
</dbReference>
<dbReference type="SUPFAM" id="SSF52467">
    <property type="entry name" value="DHS-like NAD/FAD-binding domain"/>
    <property type="match status" value="1"/>
</dbReference>
<evidence type="ECO:0000313" key="2">
    <source>
        <dbReference type="EMBL" id="KAL2272385.1"/>
    </source>
</evidence>
<dbReference type="PANTHER" id="PTHR11085:SF15">
    <property type="entry name" value="NAD-DEPENDENT HISTONE DEACETYLASE HST4"/>
    <property type="match status" value="1"/>
</dbReference>
<evidence type="ECO:0000313" key="3">
    <source>
        <dbReference type="Proteomes" id="UP001600888"/>
    </source>
</evidence>
<dbReference type="EMBL" id="JBAWTH010000243">
    <property type="protein sequence ID" value="KAL2272385.1"/>
    <property type="molecule type" value="Genomic_DNA"/>
</dbReference>
<dbReference type="Pfam" id="PF02146">
    <property type="entry name" value="SIR2"/>
    <property type="match status" value="1"/>
</dbReference>
<evidence type="ECO:0008006" key="4">
    <source>
        <dbReference type="Google" id="ProtNLM"/>
    </source>
</evidence>
<dbReference type="InterPro" id="IPR029035">
    <property type="entry name" value="DHS-like_NAD/FAD-binding_dom"/>
</dbReference>
<organism evidence="2 3">
    <name type="scientific">Diaporthe vaccinii</name>
    <dbReference type="NCBI Taxonomy" id="105482"/>
    <lineage>
        <taxon>Eukaryota</taxon>
        <taxon>Fungi</taxon>
        <taxon>Dikarya</taxon>
        <taxon>Ascomycota</taxon>
        <taxon>Pezizomycotina</taxon>
        <taxon>Sordariomycetes</taxon>
        <taxon>Sordariomycetidae</taxon>
        <taxon>Diaporthales</taxon>
        <taxon>Diaporthaceae</taxon>
        <taxon>Diaporthe</taxon>
        <taxon>Diaporthe eres species complex</taxon>
    </lineage>
</organism>
<feature type="region of interest" description="Disordered" evidence="1">
    <location>
        <begin position="1"/>
        <end position="23"/>
    </location>
</feature>
<sequence>MKGPRPSCVSTGPLETPDDLTSDDLEISNDVAPARKMHKVADLAVPSSDQGKGLRDALDGKKKIVVVAGAGISVSAGVPDFRSKNGLFSGNGELPSDDHKLVEYNQTCKETNHYVPQYASNMGSKRSPEAAVYAEY</sequence>
<comment type="caution">
    <text evidence="2">The sequence shown here is derived from an EMBL/GenBank/DDBJ whole genome shotgun (WGS) entry which is preliminary data.</text>
</comment>
<proteinExistence type="predicted"/>
<accession>A0ABR4DQR9</accession>
<gene>
    <name evidence="2" type="ORF">FJTKL_06755</name>
</gene>
<evidence type="ECO:0000256" key="1">
    <source>
        <dbReference type="SAM" id="MobiDB-lite"/>
    </source>
</evidence>
<dbReference type="InterPro" id="IPR003000">
    <property type="entry name" value="Sirtuin"/>
</dbReference>
<dbReference type="PANTHER" id="PTHR11085">
    <property type="entry name" value="NAD-DEPENDENT PROTEIN DEACYLASE SIRTUIN-5, MITOCHONDRIAL-RELATED"/>
    <property type="match status" value="1"/>
</dbReference>
<reference evidence="2 3" key="1">
    <citation type="submission" date="2024-03" db="EMBL/GenBank/DDBJ databases">
        <title>A high-quality draft genome sequence of Diaporthe vaccinii, a causative agent of upright dieback and viscid rot disease in cranberry plants.</title>
        <authorList>
            <person name="Sarrasin M."/>
            <person name="Lang B.F."/>
            <person name="Burger G."/>
        </authorList>
    </citation>
    <scope>NUCLEOTIDE SEQUENCE [LARGE SCALE GENOMIC DNA]</scope>
    <source>
        <strain evidence="2 3">IS7</strain>
    </source>
</reference>
<dbReference type="Proteomes" id="UP001600888">
    <property type="component" value="Unassembled WGS sequence"/>
</dbReference>
<dbReference type="InterPro" id="IPR050134">
    <property type="entry name" value="NAD-dep_sirtuin_deacylases"/>
</dbReference>
<protein>
    <recommendedName>
        <fullName evidence="4">Deacetylase sirtuin-type domain-containing protein</fullName>
    </recommendedName>
</protein>
<name>A0ABR4DQR9_9PEZI</name>
<keyword evidence="3" id="KW-1185">Reference proteome</keyword>